<organism evidence="1 2">
    <name type="scientific">Favolaschia claudopus</name>
    <dbReference type="NCBI Taxonomy" id="2862362"/>
    <lineage>
        <taxon>Eukaryota</taxon>
        <taxon>Fungi</taxon>
        <taxon>Dikarya</taxon>
        <taxon>Basidiomycota</taxon>
        <taxon>Agaricomycotina</taxon>
        <taxon>Agaricomycetes</taxon>
        <taxon>Agaricomycetidae</taxon>
        <taxon>Agaricales</taxon>
        <taxon>Marasmiineae</taxon>
        <taxon>Mycenaceae</taxon>
        <taxon>Favolaschia</taxon>
    </lineage>
</organism>
<protein>
    <submittedName>
        <fullName evidence="1">Uncharacterized protein</fullName>
    </submittedName>
</protein>
<dbReference type="Proteomes" id="UP001362999">
    <property type="component" value="Unassembled WGS sequence"/>
</dbReference>
<dbReference type="AlphaFoldDB" id="A0AAW0BAL8"/>
<comment type="caution">
    <text evidence="1">The sequence shown here is derived from an EMBL/GenBank/DDBJ whole genome shotgun (WGS) entry which is preliminary data.</text>
</comment>
<dbReference type="EMBL" id="JAWWNJ010000036">
    <property type="protein sequence ID" value="KAK7022994.1"/>
    <property type="molecule type" value="Genomic_DNA"/>
</dbReference>
<name>A0AAW0BAL8_9AGAR</name>
<evidence type="ECO:0000313" key="1">
    <source>
        <dbReference type="EMBL" id="KAK7022994.1"/>
    </source>
</evidence>
<proteinExistence type="predicted"/>
<sequence>MELVHQIGLLKAQLAEACKNHQAMVNELVVETDVLKYRLTAASVHHEDTRDRLSKLQHQLFDLQQLVLRIRTRLISWVKREINEDMAEEVAETQRFIGTVGGQLWDGAKETVREHRRRRACSDSE</sequence>
<evidence type="ECO:0000313" key="2">
    <source>
        <dbReference type="Proteomes" id="UP001362999"/>
    </source>
</evidence>
<gene>
    <name evidence="1" type="ORF">R3P38DRAFT_2531889</name>
</gene>
<accession>A0AAW0BAL8</accession>
<reference evidence="1 2" key="1">
    <citation type="journal article" date="2024" name="J Genomics">
        <title>Draft genome sequencing and assembly of Favolaschia claudopus CIRM-BRFM 2984 isolated from oak limbs.</title>
        <authorList>
            <person name="Navarro D."/>
            <person name="Drula E."/>
            <person name="Chaduli D."/>
            <person name="Cazenave R."/>
            <person name="Ahrendt S."/>
            <person name="Wang J."/>
            <person name="Lipzen A."/>
            <person name="Daum C."/>
            <person name="Barry K."/>
            <person name="Grigoriev I.V."/>
            <person name="Favel A."/>
            <person name="Rosso M.N."/>
            <person name="Martin F."/>
        </authorList>
    </citation>
    <scope>NUCLEOTIDE SEQUENCE [LARGE SCALE GENOMIC DNA]</scope>
    <source>
        <strain evidence="1 2">CIRM-BRFM 2984</strain>
    </source>
</reference>
<keyword evidence="2" id="KW-1185">Reference proteome</keyword>